<dbReference type="Pfam" id="PF00580">
    <property type="entry name" value="UvrD-helicase"/>
    <property type="match status" value="1"/>
</dbReference>
<evidence type="ECO:0000256" key="6">
    <source>
        <dbReference type="ARBA" id="ARBA00023125"/>
    </source>
</evidence>
<comment type="caution">
    <text evidence="16">The sequence shown here is derived from an EMBL/GenBank/DDBJ whole genome shotgun (WGS) entry which is preliminary data.</text>
</comment>
<dbReference type="InterPro" id="IPR017441">
    <property type="entry name" value="Protein_kinase_ATP_BS"/>
</dbReference>
<dbReference type="CDD" id="cd18807">
    <property type="entry name" value="SF1_C_UvrD"/>
    <property type="match status" value="1"/>
</dbReference>
<evidence type="ECO:0000256" key="11">
    <source>
        <dbReference type="PROSITE-ProRule" id="PRU00560"/>
    </source>
</evidence>
<dbReference type="EMBL" id="QNBE01000006">
    <property type="protein sequence ID" value="RKX71555.1"/>
    <property type="molecule type" value="Genomic_DNA"/>
</dbReference>
<dbReference type="GO" id="GO:0016887">
    <property type="term" value="F:ATP hydrolysis activity"/>
    <property type="evidence" value="ECO:0007669"/>
    <property type="project" value="RHEA"/>
</dbReference>
<keyword evidence="7" id="KW-0413">Isomerase</keyword>
<evidence type="ECO:0000256" key="1">
    <source>
        <dbReference type="ARBA" id="ARBA00009922"/>
    </source>
</evidence>
<evidence type="ECO:0000256" key="9">
    <source>
        <dbReference type="ARBA" id="ARBA00034808"/>
    </source>
</evidence>
<dbReference type="InterPro" id="IPR014017">
    <property type="entry name" value="DNA_helicase_UvrD-like_C"/>
</dbReference>
<sequence length="830" mass="95338">MIKTRFGKYRIIQWLGGGSFGDVFLAEDTILKRQFALKVARMREEDVRMLEEEARLLASLEHPAIVRFYSVDIIEGRLSLAMEYVPGQSLRRILNKKRCLDLVTAVNIIARVGEGIGYAHQRSIIHRDLKPENIIVSDRGEPKITDFGLARFLKPGSLSLSTAGTPVYMAPEAWSGHYSDRTDIWALGAILYEIISGNPPFLADNLDELKRLISKGEVKPTRRFPDRLFRLITRALNPDPEQRPGIQEFCDELIGGSGVEVKERVRIPKISTTEIELTEIQREAIEWDGPVLLLGSVGTGKTTTLTYAVADRIQKGVDPKRILVFTFTNRAAEDLKTRLQHLIQRELKDLWIGTIHYIAMRFLRRDIYRLDYPEDFEILSPEEGLRILSRWGLGKNQARGIMRQISLLKAQGYRPGDLAEETKWQRKVKGIYTRYQDYLKREGYLDYDDLINLVVRLLREHDDLRSYYQSLFDHIFLDELQDITPIQYQFVKLISRQNLFLTGDEDQSIYAWRGAKREIIYQAMKELDGLKTFLLTRSFRVPERIGHLALALKEGTGGLLPKDAPGRVSVYTAGNELDEANYVAGTISKLVRSRYSYSDIAILFRNNAQSRVIEEALVRSSIPYQVVGSERFYERERVQALTQYLQALIRKDVGRATRALKSILKARVPKAIANLLINQIKEVDHLTPYAILDGLRSVSKSMARALSHEEATEFLEFARSFGPGQTRELLEQVVLLESLDLVDWGRNTVRLMTIHSAKGLEFKVVFLIGMNEGILPSMRGTVDPESLEEERRLCYVAITRALQELYLSYLKYRYRKPIPPSRFLLEMFQR</sequence>
<evidence type="ECO:0000256" key="8">
    <source>
        <dbReference type="ARBA" id="ARBA00034617"/>
    </source>
</evidence>
<protein>
    <recommendedName>
        <fullName evidence="9">DNA 3'-5' helicase</fullName>
        <ecNumber evidence="9">5.6.2.4</ecNumber>
    </recommendedName>
</protein>
<feature type="binding site" evidence="11">
    <location>
        <begin position="295"/>
        <end position="302"/>
    </location>
    <ligand>
        <name>ATP</name>
        <dbReference type="ChEBI" id="CHEBI:30616"/>
    </ligand>
</feature>
<gene>
    <name evidence="16" type="ORF">DRP53_01105</name>
</gene>
<dbReference type="Gene3D" id="1.10.510.10">
    <property type="entry name" value="Transferase(Phosphotransferase) domain 1"/>
    <property type="match status" value="1"/>
</dbReference>
<dbReference type="PROSITE" id="PS50011">
    <property type="entry name" value="PROTEIN_KINASE_DOM"/>
    <property type="match status" value="1"/>
</dbReference>
<dbReference type="PROSITE" id="PS51198">
    <property type="entry name" value="UVRD_HELICASE_ATP_BIND"/>
    <property type="match status" value="1"/>
</dbReference>
<feature type="domain" description="UvrD-like helicase ATP-binding" evidence="14">
    <location>
        <begin position="274"/>
        <end position="542"/>
    </location>
</feature>
<keyword evidence="5 11" id="KW-0067">ATP-binding</keyword>
<dbReference type="GO" id="GO:0043138">
    <property type="term" value="F:3'-5' DNA helicase activity"/>
    <property type="evidence" value="ECO:0007669"/>
    <property type="project" value="UniProtKB-EC"/>
</dbReference>
<evidence type="ECO:0000259" key="14">
    <source>
        <dbReference type="PROSITE" id="PS51198"/>
    </source>
</evidence>
<dbReference type="Gene3D" id="1.10.10.160">
    <property type="match status" value="1"/>
</dbReference>
<dbReference type="CDD" id="cd14014">
    <property type="entry name" value="STKc_PknB_like"/>
    <property type="match status" value="1"/>
</dbReference>
<organism evidence="16 17">
    <name type="scientific">candidate division WOR-3 bacterium</name>
    <dbReference type="NCBI Taxonomy" id="2052148"/>
    <lineage>
        <taxon>Bacteria</taxon>
        <taxon>Bacteria division WOR-3</taxon>
    </lineage>
</organism>
<name>A0A660SL31_UNCW3</name>
<feature type="binding site" evidence="12">
    <location>
        <position position="38"/>
    </location>
    <ligand>
        <name>ATP</name>
        <dbReference type="ChEBI" id="CHEBI:30616"/>
    </ligand>
</feature>
<dbReference type="Pfam" id="PF13361">
    <property type="entry name" value="UvrD_C"/>
    <property type="match status" value="2"/>
</dbReference>
<evidence type="ECO:0000256" key="5">
    <source>
        <dbReference type="ARBA" id="ARBA00022840"/>
    </source>
</evidence>
<dbReference type="Pfam" id="PF00069">
    <property type="entry name" value="Pkinase"/>
    <property type="match status" value="1"/>
</dbReference>
<dbReference type="GO" id="GO:0000725">
    <property type="term" value="P:recombinational repair"/>
    <property type="evidence" value="ECO:0007669"/>
    <property type="project" value="TreeGrafter"/>
</dbReference>
<keyword evidence="6" id="KW-0238">DNA-binding</keyword>
<dbReference type="AlphaFoldDB" id="A0A660SL31"/>
<keyword evidence="4 11" id="KW-0347">Helicase</keyword>
<evidence type="ECO:0000256" key="2">
    <source>
        <dbReference type="ARBA" id="ARBA00022741"/>
    </source>
</evidence>
<dbReference type="InterPro" id="IPR011009">
    <property type="entry name" value="Kinase-like_dom_sf"/>
</dbReference>
<dbReference type="InterPro" id="IPR000719">
    <property type="entry name" value="Prot_kinase_dom"/>
</dbReference>
<accession>A0A660SL31</accession>
<dbReference type="SUPFAM" id="SSF52540">
    <property type="entry name" value="P-loop containing nucleoside triphosphate hydrolases"/>
    <property type="match status" value="1"/>
</dbReference>
<comment type="catalytic activity">
    <reaction evidence="10">
        <text>ATP + H2O = ADP + phosphate + H(+)</text>
        <dbReference type="Rhea" id="RHEA:13065"/>
        <dbReference type="ChEBI" id="CHEBI:15377"/>
        <dbReference type="ChEBI" id="CHEBI:15378"/>
        <dbReference type="ChEBI" id="CHEBI:30616"/>
        <dbReference type="ChEBI" id="CHEBI:43474"/>
        <dbReference type="ChEBI" id="CHEBI:456216"/>
        <dbReference type="EC" id="5.6.2.4"/>
    </reaction>
</comment>
<dbReference type="GO" id="GO:0004672">
    <property type="term" value="F:protein kinase activity"/>
    <property type="evidence" value="ECO:0007669"/>
    <property type="project" value="InterPro"/>
</dbReference>
<evidence type="ECO:0000259" key="15">
    <source>
        <dbReference type="PROSITE" id="PS51217"/>
    </source>
</evidence>
<dbReference type="Gene3D" id="1.10.486.10">
    <property type="entry name" value="PCRA, domain 4"/>
    <property type="match status" value="1"/>
</dbReference>
<evidence type="ECO:0000313" key="16">
    <source>
        <dbReference type="EMBL" id="RKX71555.1"/>
    </source>
</evidence>
<keyword evidence="2 11" id="KW-0547">Nucleotide-binding</keyword>
<dbReference type="SMART" id="SM00220">
    <property type="entry name" value="S_TKc"/>
    <property type="match status" value="1"/>
</dbReference>
<evidence type="ECO:0000256" key="4">
    <source>
        <dbReference type="ARBA" id="ARBA00022806"/>
    </source>
</evidence>
<proteinExistence type="inferred from homology"/>
<dbReference type="SUPFAM" id="SSF56112">
    <property type="entry name" value="Protein kinase-like (PK-like)"/>
    <property type="match status" value="1"/>
</dbReference>
<dbReference type="InterPro" id="IPR027417">
    <property type="entry name" value="P-loop_NTPase"/>
</dbReference>
<evidence type="ECO:0000256" key="7">
    <source>
        <dbReference type="ARBA" id="ARBA00023235"/>
    </source>
</evidence>
<dbReference type="PROSITE" id="PS00107">
    <property type="entry name" value="PROTEIN_KINASE_ATP"/>
    <property type="match status" value="1"/>
</dbReference>
<dbReference type="CDD" id="cd17932">
    <property type="entry name" value="DEXQc_UvrD"/>
    <property type="match status" value="1"/>
</dbReference>
<feature type="domain" description="UvrD-like helicase C-terminal" evidence="15">
    <location>
        <begin position="537"/>
        <end position="759"/>
    </location>
</feature>
<evidence type="ECO:0000259" key="13">
    <source>
        <dbReference type="PROSITE" id="PS50011"/>
    </source>
</evidence>
<comment type="catalytic activity">
    <reaction evidence="8">
        <text>Couples ATP hydrolysis with the unwinding of duplex DNA by translocating in the 3'-5' direction.</text>
        <dbReference type="EC" id="5.6.2.4"/>
    </reaction>
</comment>
<dbReference type="InterPro" id="IPR000212">
    <property type="entry name" value="DNA_helicase_UvrD/REP"/>
</dbReference>
<dbReference type="PROSITE" id="PS00108">
    <property type="entry name" value="PROTEIN_KINASE_ST"/>
    <property type="match status" value="1"/>
</dbReference>
<comment type="similarity">
    <text evidence="1">Belongs to the helicase family. UvrD subfamily.</text>
</comment>
<dbReference type="PROSITE" id="PS51217">
    <property type="entry name" value="UVRD_HELICASE_CTER"/>
    <property type="match status" value="1"/>
</dbReference>
<reference evidence="16 17" key="1">
    <citation type="submission" date="2018-06" db="EMBL/GenBank/DDBJ databases">
        <title>Extensive metabolic versatility and redundancy in microbially diverse, dynamic hydrothermal sediments.</title>
        <authorList>
            <person name="Dombrowski N."/>
            <person name="Teske A."/>
            <person name="Baker B.J."/>
        </authorList>
    </citation>
    <scope>NUCLEOTIDE SEQUENCE [LARGE SCALE GENOMIC DNA]</scope>
    <source>
        <strain evidence="16">B36_G15</strain>
    </source>
</reference>
<dbReference type="Proteomes" id="UP000268469">
    <property type="component" value="Unassembled WGS sequence"/>
</dbReference>
<dbReference type="EC" id="5.6.2.4" evidence="9"/>
<keyword evidence="3 11" id="KW-0378">Hydrolase</keyword>
<dbReference type="GO" id="GO:0003677">
    <property type="term" value="F:DNA binding"/>
    <property type="evidence" value="ECO:0007669"/>
    <property type="project" value="UniProtKB-KW"/>
</dbReference>
<dbReference type="InterPro" id="IPR008271">
    <property type="entry name" value="Ser/Thr_kinase_AS"/>
</dbReference>
<dbReference type="Gene3D" id="3.40.50.300">
    <property type="entry name" value="P-loop containing nucleotide triphosphate hydrolases"/>
    <property type="match status" value="3"/>
</dbReference>
<dbReference type="PANTHER" id="PTHR11070">
    <property type="entry name" value="UVRD / RECB / PCRA DNA HELICASE FAMILY MEMBER"/>
    <property type="match status" value="1"/>
</dbReference>
<evidence type="ECO:0000256" key="12">
    <source>
        <dbReference type="PROSITE-ProRule" id="PRU10141"/>
    </source>
</evidence>
<feature type="domain" description="Protein kinase" evidence="13">
    <location>
        <begin position="9"/>
        <end position="254"/>
    </location>
</feature>
<dbReference type="InterPro" id="IPR013986">
    <property type="entry name" value="DExx_box_DNA_helicase_dom_sf"/>
</dbReference>
<dbReference type="PANTHER" id="PTHR11070:SF2">
    <property type="entry name" value="ATP-DEPENDENT DNA HELICASE SRS2"/>
    <property type="match status" value="1"/>
</dbReference>
<dbReference type="InterPro" id="IPR014016">
    <property type="entry name" value="UvrD-like_ATP-bd"/>
</dbReference>
<evidence type="ECO:0000256" key="3">
    <source>
        <dbReference type="ARBA" id="ARBA00022801"/>
    </source>
</evidence>
<dbReference type="GO" id="GO:0005524">
    <property type="term" value="F:ATP binding"/>
    <property type="evidence" value="ECO:0007669"/>
    <property type="project" value="UniProtKB-UniRule"/>
</dbReference>
<evidence type="ECO:0000313" key="17">
    <source>
        <dbReference type="Proteomes" id="UP000268469"/>
    </source>
</evidence>
<evidence type="ECO:0000256" key="10">
    <source>
        <dbReference type="ARBA" id="ARBA00048988"/>
    </source>
</evidence>